<keyword evidence="2" id="KW-1185">Reference proteome</keyword>
<evidence type="ECO:0000313" key="2">
    <source>
        <dbReference type="Proteomes" id="UP001596203"/>
    </source>
</evidence>
<proteinExistence type="predicted"/>
<dbReference type="RefSeq" id="WP_377422658.1">
    <property type="nucleotide sequence ID" value="NZ_JBHSPR010000010.1"/>
</dbReference>
<reference evidence="2" key="1">
    <citation type="journal article" date="2019" name="Int. J. Syst. Evol. Microbiol.">
        <title>The Global Catalogue of Microorganisms (GCM) 10K type strain sequencing project: providing services to taxonomists for standard genome sequencing and annotation.</title>
        <authorList>
            <consortium name="The Broad Institute Genomics Platform"/>
            <consortium name="The Broad Institute Genome Sequencing Center for Infectious Disease"/>
            <person name="Wu L."/>
            <person name="Ma J."/>
        </authorList>
    </citation>
    <scope>NUCLEOTIDE SEQUENCE [LARGE SCALE GENOMIC DNA]</scope>
    <source>
        <strain evidence="2">ZS-35-S2</strain>
    </source>
</reference>
<sequence length="272" mass="29840">MCVSTGAATFSRTILYGGRRRHPRHGPIEVLGYQNTPTNLANGPNAMLLHIPGAGLSQRNFVPVGPHDDILTRMVDRVRPKSRAPASARLARPGTVQVFEHDVYTIVLASDPTLISTALSQVPPQRRPPVDPELLEFYRDVFPTHAVALCCFDNTRARRAKPLLVWYEPADPDRIVLPALDCHTGAVPDLDAPVRPDHWLLFGTDDAPPGWGTPVEYPSTLDPGLRDFLPDTVVGVEFTGEPLPNGDFAIAYQDLLDGALGRIERQRPAATR</sequence>
<dbReference type="EMBL" id="JBHSPR010000010">
    <property type="protein sequence ID" value="MFC6017971.1"/>
    <property type="molecule type" value="Genomic_DNA"/>
</dbReference>
<dbReference type="Proteomes" id="UP001596203">
    <property type="component" value="Unassembled WGS sequence"/>
</dbReference>
<name>A0ABW1K9R4_9ACTN</name>
<protein>
    <submittedName>
        <fullName evidence="1">Uncharacterized protein</fullName>
    </submittedName>
</protein>
<comment type="caution">
    <text evidence="1">The sequence shown here is derived from an EMBL/GenBank/DDBJ whole genome shotgun (WGS) entry which is preliminary data.</text>
</comment>
<organism evidence="1 2">
    <name type="scientific">Plantactinospora solaniradicis</name>
    <dbReference type="NCBI Taxonomy" id="1723736"/>
    <lineage>
        <taxon>Bacteria</taxon>
        <taxon>Bacillati</taxon>
        <taxon>Actinomycetota</taxon>
        <taxon>Actinomycetes</taxon>
        <taxon>Micromonosporales</taxon>
        <taxon>Micromonosporaceae</taxon>
        <taxon>Plantactinospora</taxon>
    </lineage>
</organism>
<evidence type="ECO:0000313" key="1">
    <source>
        <dbReference type="EMBL" id="MFC6017971.1"/>
    </source>
</evidence>
<accession>A0ABW1K9R4</accession>
<gene>
    <name evidence="1" type="ORF">ACFP2T_17350</name>
</gene>